<feature type="binding site" description="covalent" evidence="6">
    <location>
        <position position="72"/>
    </location>
    <ligand>
        <name>heme c</name>
        <dbReference type="ChEBI" id="CHEBI:61717"/>
    </ligand>
</feature>
<keyword evidence="7" id="KW-0812">Transmembrane</keyword>
<dbReference type="PRINTS" id="PR00606">
    <property type="entry name" value="CYTCHROMECID"/>
</dbReference>
<keyword evidence="7" id="KW-1133">Transmembrane helix</keyword>
<feature type="binding site" description="covalent" evidence="6">
    <location>
        <position position="68"/>
    </location>
    <ligand>
        <name>heme c</name>
        <dbReference type="ChEBI" id="CHEBI:61717"/>
    </ligand>
</feature>
<dbReference type="GO" id="GO:0009055">
    <property type="term" value="F:electron transfer activity"/>
    <property type="evidence" value="ECO:0007669"/>
    <property type="project" value="InterPro"/>
</dbReference>
<keyword evidence="4" id="KW-0249">Electron transport</keyword>
<keyword evidence="5 6" id="KW-0408">Iron</keyword>
<dbReference type="EMBL" id="MQUA01000013">
    <property type="protein sequence ID" value="PQB06699.1"/>
    <property type="molecule type" value="Genomic_DNA"/>
</dbReference>
<dbReference type="PROSITE" id="PS51007">
    <property type="entry name" value="CYTC"/>
    <property type="match status" value="1"/>
</dbReference>
<comment type="caution">
    <text evidence="9">The sequence shown here is derived from an EMBL/GenBank/DDBJ whole genome shotgun (WGS) entry which is preliminary data.</text>
</comment>
<organism evidence="9 10">
    <name type="scientific">Polaribacter filamentus</name>
    <dbReference type="NCBI Taxonomy" id="53483"/>
    <lineage>
        <taxon>Bacteria</taxon>
        <taxon>Pseudomonadati</taxon>
        <taxon>Bacteroidota</taxon>
        <taxon>Flavobacteriia</taxon>
        <taxon>Flavobacteriales</taxon>
        <taxon>Flavobacteriaceae</taxon>
    </lineage>
</organism>
<dbReference type="GO" id="GO:0005506">
    <property type="term" value="F:iron ion binding"/>
    <property type="evidence" value="ECO:0007669"/>
    <property type="project" value="InterPro"/>
</dbReference>
<dbReference type="InterPro" id="IPR002324">
    <property type="entry name" value="Cyt_c_ID"/>
</dbReference>
<keyword evidence="1" id="KW-0813">Transport</keyword>
<gene>
    <name evidence="9" type="ORF">BST83_05660</name>
</gene>
<dbReference type="Proteomes" id="UP000239522">
    <property type="component" value="Unassembled WGS sequence"/>
</dbReference>
<keyword evidence="7" id="KW-0472">Membrane</keyword>
<dbReference type="InterPro" id="IPR009056">
    <property type="entry name" value="Cyt_c-like_dom"/>
</dbReference>
<keyword evidence="3 6" id="KW-0479">Metal-binding</keyword>
<dbReference type="InterPro" id="IPR036909">
    <property type="entry name" value="Cyt_c-like_dom_sf"/>
</dbReference>
<evidence type="ECO:0000259" key="8">
    <source>
        <dbReference type="PROSITE" id="PS51007"/>
    </source>
</evidence>
<evidence type="ECO:0000256" key="6">
    <source>
        <dbReference type="PIRSR" id="PIRSR602324-1"/>
    </source>
</evidence>
<dbReference type="Gene3D" id="1.10.760.10">
    <property type="entry name" value="Cytochrome c-like domain"/>
    <property type="match status" value="1"/>
</dbReference>
<reference evidence="9 10" key="1">
    <citation type="submission" date="2016-11" db="EMBL/GenBank/DDBJ databases">
        <title>Trade-off between light-utilization and light-protection in marine flavobacteria.</title>
        <authorList>
            <person name="Kumagai Y."/>
        </authorList>
    </citation>
    <scope>NUCLEOTIDE SEQUENCE [LARGE SCALE GENOMIC DNA]</scope>
    <source>
        <strain evidence="9 10">ATCC 700397</strain>
    </source>
</reference>
<keyword evidence="10" id="KW-1185">Reference proteome</keyword>
<evidence type="ECO:0000256" key="4">
    <source>
        <dbReference type="ARBA" id="ARBA00022982"/>
    </source>
</evidence>
<accession>A0A2S7KVM9</accession>
<dbReference type="OrthoDB" id="9814063at2"/>
<protein>
    <recommendedName>
        <fullName evidence="8">Cytochrome c domain-containing protein</fullName>
    </recommendedName>
</protein>
<keyword evidence="2 6" id="KW-0349">Heme</keyword>
<evidence type="ECO:0000313" key="9">
    <source>
        <dbReference type="EMBL" id="PQB06699.1"/>
    </source>
</evidence>
<evidence type="ECO:0000256" key="3">
    <source>
        <dbReference type="ARBA" id="ARBA00022723"/>
    </source>
</evidence>
<name>A0A2S7KVM9_9FLAO</name>
<evidence type="ECO:0000256" key="2">
    <source>
        <dbReference type="ARBA" id="ARBA00022617"/>
    </source>
</evidence>
<evidence type="ECO:0000256" key="5">
    <source>
        <dbReference type="ARBA" id="ARBA00023004"/>
    </source>
</evidence>
<proteinExistence type="predicted"/>
<feature type="transmembrane region" description="Helical" evidence="7">
    <location>
        <begin position="12"/>
        <end position="41"/>
    </location>
</feature>
<evidence type="ECO:0000256" key="1">
    <source>
        <dbReference type="ARBA" id="ARBA00022448"/>
    </source>
</evidence>
<sequence>MIKKKYSLILLIFLKLTIIMRKIIFCFAFITSVSFLIFSFAEKKDTLTKVSQTPSIEKGKKLFKKNACTACHQEQIKIVGPTVKDIAAKYKAEKGNLITFFQGKSKPIVDKDAGQIAIMNASLGITKRMKAEDLKAISNYIMSIK</sequence>
<dbReference type="Pfam" id="PF00034">
    <property type="entry name" value="Cytochrom_C"/>
    <property type="match status" value="1"/>
</dbReference>
<dbReference type="SUPFAM" id="SSF46626">
    <property type="entry name" value="Cytochrome c"/>
    <property type="match status" value="1"/>
</dbReference>
<comment type="PTM">
    <text evidence="6">Binds 1 heme c group covalently per subunit.</text>
</comment>
<feature type="domain" description="Cytochrome c" evidence="8">
    <location>
        <begin position="54"/>
        <end position="145"/>
    </location>
</feature>
<dbReference type="GO" id="GO:0020037">
    <property type="term" value="F:heme binding"/>
    <property type="evidence" value="ECO:0007669"/>
    <property type="project" value="InterPro"/>
</dbReference>
<dbReference type="AlphaFoldDB" id="A0A2S7KVM9"/>
<evidence type="ECO:0000313" key="10">
    <source>
        <dbReference type="Proteomes" id="UP000239522"/>
    </source>
</evidence>
<evidence type="ECO:0000256" key="7">
    <source>
        <dbReference type="SAM" id="Phobius"/>
    </source>
</evidence>